<evidence type="ECO:0000313" key="3">
    <source>
        <dbReference type="Proteomes" id="UP000320239"/>
    </source>
</evidence>
<feature type="region of interest" description="Disordered" evidence="1">
    <location>
        <begin position="17"/>
        <end position="39"/>
    </location>
</feature>
<dbReference type="RefSeq" id="WP_122976974.1">
    <property type="nucleotide sequence ID" value="NZ_BOMX01000039.1"/>
</dbReference>
<evidence type="ECO:0000313" key="2">
    <source>
        <dbReference type="EMBL" id="TWG23745.1"/>
    </source>
</evidence>
<protein>
    <recommendedName>
        <fullName evidence="4">YbaB/EbfC DNA-binding family protein</fullName>
    </recommendedName>
</protein>
<dbReference type="InterPro" id="IPR036894">
    <property type="entry name" value="YbaB-like_sf"/>
</dbReference>
<gene>
    <name evidence="2" type="ORF">FHX34_102296</name>
</gene>
<comment type="caution">
    <text evidence="2">The sequence shown here is derived from an EMBL/GenBank/DDBJ whole genome shotgun (WGS) entry which is preliminary data.</text>
</comment>
<reference evidence="2 3" key="1">
    <citation type="submission" date="2019-06" db="EMBL/GenBank/DDBJ databases">
        <title>Sequencing the genomes of 1000 actinobacteria strains.</title>
        <authorList>
            <person name="Klenk H.-P."/>
        </authorList>
    </citation>
    <scope>NUCLEOTIDE SEQUENCE [LARGE SCALE GENOMIC DNA]</scope>
    <source>
        <strain evidence="2 3">DSM 43866</strain>
    </source>
</reference>
<evidence type="ECO:0008006" key="4">
    <source>
        <dbReference type="Google" id="ProtNLM"/>
    </source>
</evidence>
<sequence>MDPDFAERLDRLRRRLAESRVAPAGPPAPVGDEVPRGVGSARDGAVRAVAESGRLSSVELDPRLMRLTGPEVAEALAQASSAALRACPASPPGATAGDTAADLRALAAQLEAAQAEAARAMAMISAGLTEAIAKVGDRTGMRGDPGLSGLRQLLDETGAAVRAAHDLTVTGDDADAGAPGRGGDPDGLVAAEVDPSGHTVTLDLHPSALRRPSQDVAEATVAAVNAALEARAEAAGRARAAGATDLSEFRRRITGLQDDSLHRMRADTQALARIMSGIHEP</sequence>
<keyword evidence="3" id="KW-1185">Reference proteome</keyword>
<dbReference type="EMBL" id="VIWY01000002">
    <property type="protein sequence ID" value="TWG23745.1"/>
    <property type="molecule type" value="Genomic_DNA"/>
</dbReference>
<organism evidence="2 3">
    <name type="scientific">Actinoplanes teichomyceticus</name>
    <dbReference type="NCBI Taxonomy" id="1867"/>
    <lineage>
        <taxon>Bacteria</taxon>
        <taxon>Bacillati</taxon>
        <taxon>Actinomycetota</taxon>
        <taxon>Actinomycetes</taxon>
        <taxon>Micromonosporales</taxon>
        <taxon>Micromonosporaceae</taxon>
        <taxon>Actinoplanes</taxon>
    </lineage>
</organism>
<name>A0A561WIP7_ACTTI</name>
<dbReference type="Proteomes" id="UP000320239">
    <property type="component" value="Unassembled WGS sequence"/>
</dbReference>
<evidence type="ECO:0000256" key="1">
    <source>
        <dbReference type="SAM" id="MobiDB-lite"/>
    </source>
</evidence>
<dbReference type="OrthoDB" id="3392909at2"/>
<proteinExistence type="predicted"/>
<dbReference type="Gene3D" id="3.30.1310.10">
    <property type="entry name" value="Nucleoid-associated protein YbaB-like domain"/>
    <property type="match status" value="1"/>
</dbReference>
<accession>A0A561WIP7</accession>
<dbReference type="AlphaFoldDB" id="A0A561WIP7"/>